<feature type="non-terminal residue" evidence="2">
    <location>
        <position position="83"/>
    </location>
</feature>
<dbReference type="Proteomes" id="UP001162483">
    <property type="component" value="Unassembled WGS sequence"/>
</dbReference>
<gene>
    <name evidence="2" type="ORF">SPARVUS_LOCUS1669734</name>
</gene>
<proteinExistence type="predicted"/>
<sequence>MDFYKFPGRKNIQNAERGQDRALGTKCMGICKIVLKKMTFFLKFSNFSPPAAPVRPDVTGTGTQEPDAGISRRRWPGTLQGTH</sequence>
<evidence type="ECO:0000313" key="3">
    <source>
        <dbReference type="Proteomes" id="UP001162483"/>
    </source>
</evidence>
<dbReference type="EMBL" id="CATNWA010001363">
    <property type="protein sequence ID" value="CAI9539942.1"/>
    <property type="molecule type" value="Genomic_DNA"/>
</dbReference>
<comment type="caution">
    <text evidence="2">The sequence shown here is derived from an EMBL/GenBank/DDBJ whole genome shotgun (WGS) entry which is preliminary data.</text>
</comment>
<accession>A0ABN9AV66</accession>
<evidence type="ECO:0000313" key="2">
    <source>
        <dbReference type="EMBL" id="CAI9539942.1"/>
    </source>
</evidence>
<organism evidence="2 3">
    <name type="scientific">Staurois parvus</name>
    <dbReference type="NCBI Taxonomy" id="386267"/>
    <lineage>
        <taxon>Eukaryota</taxon>
        <taxon>Metazoa</taxon>
        <taxon>Chordata</taxon>
        <taxon>Craniata</taxon>
        <taxon>Vertebrata</taxon>
        <taxon>Euteleostomi</taxon>
        <taxon>Amphibia</taxon>
        <taxon>Batrachia</taxon>
        <taxon>Anura</taxon>
        <taxon>Neobatrachia</taxon>
        <taxon>Ranoidea</taxon>
        <taxon>Ranidae</taxon>
        <taxon>Staurois</taxon>
    </lineage>
</organism>
<keyword evidence="3" id="KW-1185">Reference proteome</keyword>
<feature type="region of interest" description="Disordered" evidence="1">
    <location>
        <begin position="47"/>
        <end position="83"/>
    </location>
</feature>
<evidence type="ECO:0000256" key="1">
    <source>
        <dbReference type="SAM" id="MobiDB-lite"/>
    </source>
</evidence>
<name>A0ABN9AV66_9NEOB</name>
<reference evidence="2" key="1">
    <citation type="submission" date="2023-05" db="EMBL/GenBank/DDBJ databases">
        <authorList>
            <person name="Stuckert A."/>
        </authorList>
    </citation>
    <scope>NUCLEOTIDE SEQUENCE</scope>
</reference>
<protein>
    <submittedName>
        <fullName evidence="2">Uncharacterized protein</fullName>
    </submittedName>
</protein>